<protein>
    <recommendedName>
        <fullName evidence="3">DDE Tnp4 domain-containing protein</fullName>
    </recommendedName>
</protein>
<dbReference type="EMBL" id="JARKHS020028208">
    <property type="protein sequence ID" value="KAK8764466.1"/>
    <property type="molecule type" value="Genomic_DNA"/>
</dbReference>
<sequence>MIICDANMKIVAVDPRCPGCCPVAFSWRYSWLRRKVEHGLLEDGEFLLGDSGYLLELWLLTTVSGHPGANTAEGKCNATHDSMRCVVERSIGVLKIRFRCLQRYRTLHYEP</sequence>
<evidence type="ECO:0000259" key="3">
    <source>
        <dbReference type="Pfam" id="PF13359"/>
    </source>
</evidence>
<evidence type="ECO:0000256" key="2">
    <source>
        <dbReference type="ARBA" id="ARBA00022723"/>
    </source>
</evidence>
<name>A0AAQ4DPS6_AMBAM</name>
<comment type="caution">
    <text evidence="4">The sequence shown here is derived from an EMBL/GenBank/DDBJ whole genome shotgun (WGS) entry which is preliminary data.</text>
</comment>
<organism evidence="4 5">
    <name type="scientific">Amblyomma americanum</name>
    <name type="common">Lone star tick</name>
    <dbReference type="NCBI Taxonomy" id="6943"/>
    <lineage>
        <taxon>Eukaryota</taxon>
        <taxon>Metazoa</taxon>
        <taxon>Ecdysozoa</taxon>
        <taxon>Arthropoda</taxon>
        <taxon>Chelicerata</taxon>
        <taxon>Arachnida</taxon>
        <taxon>Acari</taxon>
        <taxon>Parasitiformes</taxon>
        <taxon>Ixodida</taxon>
        <taxon>Ixodoidea</taxon>
        <taxon>Ixodidae</taxon>
        <taxon>Amblyomminae</taxon>
        <taxon>Amblyomma</taxon>
    </lineage>
</organism>
<reference evidence="4 5" key="1">
    <citation type="journal article" date="2023" name="Arcadia Sci">
        <title>De novo assembly of a long-read Amblyomma americanum tick genome.</title>
        <authorList>
            <person name="Chou S."/>
            <person name="Poskanzer K.E."/>
            <person name="Rollins M."/>
            <person name="Thuy-Boun P.S."/>
        </authorList>
    </citation>
    <scope>NUCLEOTIDE SEQUENCE [LARGE SCALE GENOMIC DNA]</scope>
    <source>
        <strain evidence="4">F_SG_1</strain>
        <tissue evidence="4">Salivary glands</tissue>
    </source>
</reference>
<dbReference type="Pfam" id="PF13359">
    <property type="entry name" value="DDE_Tnp_4"/>
    <property type="match status" value="1"/>
</dbReference>
<gene>
    <name evidence="4" type="ORF">V5799_032925</name>
</gene>
<feature type="domain" description="DDE Tnp4" evidence="3">
    <location>
        <begin position="1"/>
        <end position="104"/>
    </location>
</feature>
<keyword evidence="5" id="KW-1185">Reference proteome</keyword>
<evidence type="ECO:0000256" key="1">
    <source>
        <dbReference type="ARBA" id="ARBA00001968"/>
    </source>
</evidence>
<dbReference type="Proteomes" id="UP001321473">
    <property type="component" value="Unassembled WGS sequence"/>
</dbReference>
<evidence type="ECO:0000313" key="5">
    <source>
        <dbReference type="Proteomes" id="UP001321473"/>
    </source>
</evidence>
<dbReference type="GO" id="GO:0046872">
    <property type="term" value="F:metal ion binding"/>
    <property type="evidence" value="ECO:0007669"/>
    <property type="project" value="UniProtKB-KW"/>
</dbReference>
<evidence type="ECO:0000313" key="4">
    <source>
        <dbReference type="EMBL" id="KAK8764466.1"/>
    </source>
</evidence>
<comment type="cofactor">
    <cofactor evidence="1">
        <name>a divalent metal cation</name>
        <dbReference type="ChEBI" id="CHEBI:60240"/>
    </cofactor>
</comment>
<dbReference type="InterPro" id="IPR027806">
    <property type="entry name" value="HARBI1_dom"/>
</dbReference>
<keyword evidence="2" id="KW-0479">Metal-binding</keyword>
<accession>A0AAQ4DPS6</accession>
<proteinExistence type="predicted"/>
<dbReference type="AlphaFoldDB" id="A0AAQ4DPS6"/>